<gene>
    <name evidence="2" type="ORF">FOYG_17634</name>
</gene>
<dbReference type="Proteomes" id="UP000030753">
    <property type="component" value="Unassembled WGS sequence"/>
</dbReference>
<proteinExistence type="predicted"/>
<organism evidence="2 3">
    <name type="scientific">Fusarium oxysporum NRRL 32931</name>
    <dbReference type="NCBI Taxonomy" id="660029"/>
    <lineage>
        <taxon>Eukaryota</taxon>
        <taxon>Fungi</taxon>
        <taxon>Dikarya</taxon>
        <taxon>Ascomycota</taxon>
        <taxon>Pezizomycotina</taxon>
        <taxon>Sordariomycetes</taxon>
        <taxon>Hypocreomycetidae</taxon>
        <taxon>Hypocreales</taxon>
        <taxon>Nectriaceae</taxon>
        <taxon>Fusarium</taxon>
        <taxon>Fusarium oxysporum species complex</taxon>
    </lineage>
</organism>
<dbReference type="HOGENOM" id="CLU_2250242_0_0_1"/>
<evidence type="ECO:0000313" key="2">
    <source>
        <dbReference type="EMBL" id="EWY79185.1"/>
    </source>
</evidence>
<evidence type="ECO:0000313" key="3">
    <source>
        <dbReference type="Proteomes" id="UP000030753"/>
    </source>
</evidence>
<dbReference type="EMBL" id="KI928762">
    <property type="protein sequence ID" value="EWY79185.1"/>
    <property type="molecule type" value="Genomic_DNA"/>
</dbReference>
<protein>
    <submittedName>
        <fullName evidence="2">Uncharacterized protein</fullName>
    </submittedName>
</protein>
<accession>W9HDW2</accession>
<name>W9HDW2_FUSOX</name>
<feature type="region of interest" description="Disordered" evidence="1">
    <location>
        <begin position="1"/>
        <end position="26"/>
    </location>
</feature>
<dbReference type="AlphaFoldDB" id="W9HDW2"/>
<reference evidence="2 3" key="1">
    <citation type="submission" date="2011-06" db="EMBL/GenBank/DDBJ databases">
        <title>The Genome Sequence of Fusarium oxysporum FOSC 3-a.</title>
        <authorList>
            <consortium name="The Broad Institute Genome Sequencing Platform"/>
            <person name="Ma L.-J."/>
            <person name="Gale L.R."/>
            <person name="Schwartz D.C."/>
            <person name="Zhou S."/>
            <person name="Corby-Kistler H."/>
            <person name="Young S.K."/>
            <person name="Zeng Q."/>
            <person name="Gargeya S."/>
            <person name="Fitzgerald M."/>
            <person name="Haas B."/>
            <person name="Abouelleil A."/>
            <person name="Alvarado L."/>
            <person name="Arachchi H.M."/>
            <person name="Berlin A."/>
            <person name="Brown A."/>
            <person name="Chapman S.B."/>
            <person name="Chen Z."/>
            <person name="Dunbar C."/>
            <person name="Freedman E."/>
            <person name="Gearin G."/>
            <person name="Gellesch M."/>
            <person name="Goldberg J."/>
            <person name="Griggs A."/>
            <person name="Gujja S."/>
            <person name="Heiman D."/>
            <person name="Howarth C."/>
            <person name="Larson L."/>
            <person name="Lui A."/>
            <person name="MacDonald P.J.P."/>
            <person name="Mehta T."/>
            <person name="Montmayeur A."/>
            <person name="Murphy C."/>
            <person name="Neiman D."/>
            <person name="Pearson M."/>
            <person name="Priest M."/>
            <person name="Roberts A."/>
            <person name="Saif S."/>
            <person name="Shea T."/>
            <person name="Shenoy N."/>
            <person name="Sisk P."/>
            <person name="Stolte C."/>
            <person name="Sykes S."/>
            <person name="Wortman J."/>
            <person name="Nusbaum C."/>
            <person name="Birren B."/>
        </authorList>
    </citation>
    <scope>NUCLEOTIDE SEQUENCE [LARGE SCALE GENOMIC DNA]</scope>
    <source>
        <strain evidence="2 3">FOSC 3-a</strain>
    </source>
</reference>
<evidence type="ECO:0000256" key="1">
    <source>
        <dbReference type="SAM" id="MobiDB-lite"/>
    </source>
</evidence>
<sequence>MQREQCRKLAPQKTGSLGSRDVPKATKRTLAFSKTLGRHLLGTSTLQSHQQVREMLIGLRGLGCSALPSRNSGNRLEEPSERNFAVLLTAQQRSTVFSRSFQRT</sequence>